<name>A0A976N0F7_9VIRU</name>
<dbReference type="EMBL" id="OM869515">
    <property type="protein sequence ID" value="UPW40897.1"/>
    <property type="molecule type" value="Genomic_DNA"/>
</dbReference>
<feature type="region of interest" description="Disordered" evidence="1">
    <location>
        <begin position="99"/>
        <end position="129"/>
    </location>
</feature>
<sequence>MIDPINPYRRNPADYSESYDGVVSCTVPDRALTIEEIYQRFAVGASLDNVTRHMEYDTPEGEDHNFDDWNVDPLTDPEKQDISYVHDELQEIQERIESYQAVKVPDDGSDTAPSSDSSDESPKSDIQQS</sequence>
<evidence type="ECO:0000256" key="1">
    <source>
        <dbReference type="SAM" id="MobiDB-lite"/>
    </source>
</evidence>
<accession>A0A976N0F7</accession>
<proteinExistence type="predicted"/>
<protein>
    <submittedName>
        <fullName evidence="2">Uncharacterized protein</fullName>
    </submittedName>
</protein>
<evidence type="ECO:0000313" key="2">
    <source>
        <dbReference type="EMBL" id="UPW40897.1"/>
    </source>
</evidence>
<reference evidence="2" key="1">
    <citation type="submission" date="2022-02" db="EMBL/GenBank/DDBJ databases">
        <title>Towards deciphering the DNA virus diversity associated with rodent species in the families Cricetidae and Heteromyidae.</title>
        <authorList>
            <person name="Lund M."/>
            <person name="Larsen B.B."/>
            <person name="Gryseels S."/>
            <person name="Kraberger S."/>
            <person name="Rowsey D.M."/>
            <person name="Steger L."/>
            <person name="Yule K.M."/>
            <person name="Upham N.S."/>
            <person name="Worobey M."/>
            <person name="Van Doorslaer K."/>
            <person name="Varsani A."/>
        </authorList>
    </citation>
    <scope>NUCLEOTIDE SEQUENCE</scope>
    <source>
        <strain evidence="2">UA08Rod_6151</strain>
    </source>
</reference>
<organism evidence="2">
    <name type="scientific">Sigmofec virus UA08Rod_6151</name>
    <dbReference type="NCBI Taxonomy" id="2929224"/>
    <lineage>
        <taxon>Viruses</taxon>
        <taxon>Monodnaviria</taxon>
        <taxon>Sangervirae</taxon>
        <taxon>Phixviricota</taxon>
        <taxon>Malgrandaviricetes</taxon>
        <taxon>Petitvirales</taxon>
        <taxon>Microviridae</taxon>
    </lineage>
</organism>